<evidence type="ECO:0000256" key="9">
    <source>
        <dbReference type="SAM" id="MobiDB-lite"/>
    </source>
</evidence>
<evidence type="ECO:0000256" key="4">
    <source>
        <dbReference type="ARBA" id="ARBA00022692"/>
    </source>
</evidence>
<evidence type="ECO:0000256" key="8">
    <source>
        <dbReference type="RuleBase" id="RU361189"/>
    </source>
</evidence>
<dbReference type="GO" id="GO:0046961">
    <property type="term" value="F:proton-transporting ATPase activity, rotational mechanism"/>
    <property type="evidence" value="ECO:0007669"/>
    <property type="project" value="InterPro"/>
</dbReference>
<dbReference type="Proteomes" id="UP000095280">
    <property type="component" value="Unplaced"/>
</dbReference>
<evidence type="ECO:0000313" key="10">
    <source>
        <dbReference type="Proteomes" id="UP000095280"/>
    </source>
</evidence>
<dbReference type="GO" id="GO:0007035">
    <property type="term" value="P:vacuolar acidification"/>
    <property type="evidence" value="ECO:0007669"/>
    <property type="project" value="TreeGrafter"/>
</dbReference>
<protein>
    <recommendedName>
        <fullName evidence="8">V-type proton ATPase subunit a</fullName>
    </recommendedName>
</protein>
<keyword evidence="4" id="KW-0812">Transmembrane</keyword>
<dbReference type="Pfam" id="PF01496">
    <property type="entry name" value="V_ATPase_I"/>
    <property type="match status" value="1"/>
</dbReference>
<feature type="region of interest" description="Disordered" evidence="9">
    <location>
        <begin position="517"/>
        <end position="536"/>
    </location>
</feature>
<feature type="region of interest" description="Disordered" evidence="9">
    <location>
        <begin position="434"/>
        <end position="491"/>
    </location>
</feature>
<evidence type="ECO:0000256" key="5">
    <source>
        <dbReference type="ARBA" id="ARBA00022989"/>
    </source>
</evidence>
<evidence type="ECO:0000256" key="1">
    <source>
        <dbReference type="ARBA" id="ARBA00004141"/>
    </source>
</evidence>
<keyword evidence="5" id="KW-1133">Transmembrane helix</keyword>
<reference evidence="11" key="1">
    <citation type="submission" date="2016-11" db="UniProtKB">
        <authorList>
            <consortium name="WormBaseParasite"/>
        </authorList>
    </citation>
    <scope>IDENTIFICATION</scope>
</reference>
<dbReference type="WBParaSite" id="maker-uti_cns_0004301-snap-gene-0.32-mRNA-1">
    <property type="protein sequence ID" value="maker-uti_cns_0004301-snap-gene-0.32-mRNA-1"/>
    <property type="gene ID" value="maker-uti_cns_0004301-snap-gene-0.32"/>
</dbReference>
<feature type="compositionally biased region" description="Acidic residues" evidence="9">
    <location>
        <begin position="462"/>
        <end position="473"/>
    </location>
</feature>
<dbReference type="GO" id="GO:0016471">
    <property type="term" value="C:vacuolar proton-transporting V-type ATPase complex"/>
    <property type="evidence" value="ECO:0007669"/>
    <property type="project" value="TreeGrafter"/>
</dbReference>
<feature type="compositionally biased region" description="Low complexity" evidence="9">
    <location>
        <begin position="475"/>
        <end position="486"/>
    </location>
</feature>
<sequence>MWPMLLMPPTRLADLLAASPTAALLLGGLTLAASFCLWACITVCILVGMEGMTALLHSLRLHWIEFQSKFYSGAGYMFRPFSLKAEVRQAMDSCADFAASVLTEQVFEKRFATLIAGPIRQQKRQEAARLQNPVASATSPAFATAATNSRRRCASRRGWAGRSGAAAAPCRSRGPPALAPGGARPGRTLATCHAPRPPGWPGTAAGAPDRSCARCLRGAPGVRPPARAEEFGHPADPERRVQDQVLVADRQTAGPQLLTLPVHHRHLRFWLSTLSGTLTNLGVPPGQAVHGPVEIKPGDADLPADSRVNEGASIPQHEDELSAGKQPAEQARAAVAASRGRPKMPAALSRCDSSFSVSHRVSSCSRRGTTRVSTPQRTAECASRMVRMRVVPLRGMPPMKTNGCSVMERLGWQGAKGPQPSQYMVKAHRPLRQATTDPLRFGRCQKQRSQWHLDGLSRSDDGGDDQNGAEEGEQQQHAGEGGQEALAADRGDARQRAVVGLRLQAQQLAGQRVKVHRLQRQVHHSSGGLKVGAPGHPERPHVFGIGRVAADAQGQRGAGAEPQQPGRIGACIDRWEAPAAAGKAQL</sequence>
<evidence type="ECO:0000256" key="2">
    <source>
        <dbReference type="ARBA" id="ARBA00009904"/>
    </source>
</evidence>
<dbReference type="PANTHER" id="PTHR11629:SF63">
    <property type="entry name" value="V-TYPE PROTON ATPASE SUBUNIT A"/>
    <property type="match status" value="1"/>
</dbReference>
<evidence type="ECO:0000313" key="11">
    <source>
        <dbReference type="WBParaSite" id="maker-uti_cns_0004301-snap-gene-0.32-mRNA-1"/>
    </source>
</evidence>
<evidence type="ECO:0000256" key="7">
    <source>
        <dbReference type="ARBA" id="ARBA00023136"/>
    </source>
</evidence>
<keyword evidence="8" id="KW-0375">Hydrogen ion transport</keyword>
<keyword evidence="7" id="KW-0472">Membrane</keyword>
<keyword evidence="6 8" id="KW-0406">Ion transport</keyword>
<keyword evidence="3 8" id="KW-0813">Transport</keyword>
<proteinExistence type="inferred from homology"/>
<feature type="compositionally biased region" description="Low complexity" evidence="9">
    <location>
        <begin position="156"/>
        <end position="183"/>
    </location>
</feature>
<comment type="function">
    <text evidence="8">Essential component of the vacuolar proton pump (V-ATPase), a multimeric enzyme that catalyzes the translocation of protons across the membranes. Required for assembly and activity of the V-ATPase.</text>
</comment>
<organism evidence="10 11">
    <name type="scientific">Macrostomum lignano</name>
    <dbReference type="NCBI Taxonomy" id="282301"/>
    <lineage>
        <taxon>Eukaryota</taxon>
        <taxon>Metazoa</taxon>
        <taxon>Spiralia</taxon>
        <taxon>Lophotrochozoa</taxon>
        <taxon>Platyhelminthes</taxon>
        <taxon>Rhabditophora</taxon>
        <taxon>Macrostomorpha</taxon>
        <taxon>Macrostomida</taxon>
        <taxon>Macrostomidae</taxon>
        <taxon>Macrostomum</taxon>
    </lineage>
</organism>
<comment type="similarity">
    <text evidence="2 8">Belongs to the V-ATPase 116 kDa subunit family.</text>
</comment>
<dbReference type="GO" id="GO:0033179">
    <property type="term" value="C:proton-transporting V-type ATPase, V0 domain"/>
    <property type="evidence" value="ECO:0007669"/>
    <property type="project" value="InterPro"/>
</dbReference>
<dbReference type="AlphaFoldDB" id="A0A1I8H362"/>
<comment type="subcellular location">
    <subcellularLocation>
        <location evidence="1">Membrane</location>
        <topology evidence="1">Multi-pass membrane protein</topology>
    </subcellularLocation>
</comment>
<name>A0A1I8H362_9PLAT</name>
<evidence type="ECO:0000256" key="3">
    <source>
        <dbReference type="ARBA" id="ARBA00022448"/>
    </source>
</evidence>
<feature type="region of interest" description="Disordered" evidence="9">
    <location>
        <begin position="298"/>
        <end position="328"/>
    </location>
</feature>
<keyword evidence="10" id="KW-1185">Reference proteome</keyword>
<feature type="region of interest" description="Disordered" evidence="9">
    <location>
        <begin position="140"/>
        <end position="183"/>
    </location>
</feature>
<accession>A0A1I8H362</accession>
<dbReference type="GO" id="GO:0005886">
    <property type="term" value="C:plasma membrane"/>
    <property type="evidence" value="ECO:0007669"/>
    <property type="project" value="TreeGrafter"/>
</dbReference>
<dbReference type="InterPro" id="IPR002490">
    <property type="entry name" value="V-ATPase_116kDa_su"/>
</dbReference>
<dbReference type="GO" id="GO:0051117">
    <property type="term" value="F:ATPase binding"/>
    <property type="evidence" value="ECO:0007669"/>
    <property type="project" value="TreeGrafter"/>
</dbReference>
<dbReference type="PANTHER" id="PTHR11629">
    <property type="entry name" value="VACUOLAR PROTON ATPASES"/>
    <property type="match status" value="1"/>
</dbReference>
<evidence type="ECO:0000256" key="6">
    <source>
        <dbReference type="ARBA" id="ARBA00023065"/>
    </source>
</evidence>